<sequence>MVIWILEASGAHRIKPIRSTFHVQRFFSCKSSKRITWNCQKTSKTTKCFIQDTTHNCTSGAKKTDHDMKPTERAEDNLEYNVKLNNRLKIELLHEFNKFSHMDFLDSCILTNRRFCSCILANRRSCMHFFYGCIIKVIVFKLFLAGCVGTIKKSKP</sequence>
<dbReference type="Proteomes" id="UP000008810">
    <property type="component" value="Chromosome 3"/>
</dbReference>
<accession>A0A2K2D534</accession>
<evidence type="ECO:0000256" key="1">
    <source>
        <dbReference type="SAM" id="Phobius"/>
    </source>
</evidence>
<reference evidence="2 3" key="1">
    <citation type="journal article" date="2010" name="Nature">
        <title>Genome sequencing and analysis of the model grass Brachypodium distachyon.</title>
        <authorList>
            <consortium name="International Brachypodium Initiative"/>
        </authorList>
    </citation>
    <scope>NUCLEOTIDE SEQUENCE [LARGE SCALE GENOMIC DNA]</scope>
    <source>
        <strain evidence="2 3">Bd21</strain>
    </source>
</reference>
<keyword evidence="1" id="KW-1133">Transmembrane helix</keyword>
<dbReference type="EMBL" id="CM000882">
    <property type="protein sequence ID" value="PNT69389.1"/>
    <property type="molecule type" value="Genomic_DNA"/>
</dbReference>
<reference evidence="2" key="2">
    <citation type="submission" date="2017-06" db="EMBL/GenBank/DDBJ databases">
        <title>WGS assembly of Brachypodium distachyon.</title>
        <authorList>
            <consortium name="The International Brachypodium Initiative"/>
            <person name="Lucas S."/>
            <person name="Harmon-Smith M."/>
            <person name="Lail K."/>
            <person name="Tice H."/>
            <person name="Grimwood J."/>
            <person name="Bruce D."/>
            <person name="Barry K."/>
            <person name="Shu S."/>
            <person name="Lindquist E."/>
            <person name="Wang M."/>
            <person name="Pitluck S."/>
            <person name="Vogel J.P."/>
            <person name="Garvin D.F."/>
            <person name="Mockler T.C."/>
            <person name="Schmutz J."/>
            <person name="Rokhsar D."/>
            <person name="Bevan M.W."/>
        </authorList>
    </citation>
    <scope>NUCLEOTIDE SEQUENCE</scope>
    <source>
        <strain evidence="2">Bd21</strain>
    </source>
</reference>
<evidence type="ECO:0000313" key="4">
    <source>
        <dbReference type="Proteomes" id="UP000008810"/>
    </source>
</evidence>
<feature type="transmembrane region" description="Helical" evidence="1">
    <location>
        <begin position="129"/>
        <end position="151"/>
    </location>
</feature>
<keyword evidence="1" id="KW-0812">Transmembrane</keyword>
<keyword evidence="1" id="KW-0472">Membrane</keyword>
<dbReference type="EnsemblPlants" id="PNT69389">
    <property type="protein sequence ID" value="PNT69389"/>
    <property type="gene ID" value="BRADI_3g54578v3"/>
</dbReference>
<dbReference type="ExpressionAtlas" id="A0A2K2D534">
    <property type="expression patterns" value="baseline"/>
</dbReference>
<organism evidence="2">
    <name type="scientific">Brachypodium distachyon</name>
    <name type="common">Purple false brome</name>
    <name type="synonym">Trachynia distachya</name>
    <dbReference type="NCBI Taxonomy" id="15368"/>
    <lineage>
        <taxon>Eukaryota</taxon>
        <taxon>Viridiplantae</taxon>
        <taxon>Streptophyta</taxon>
        <taxon>Embryophyta</taxon>
        <taxon>Tracheophyta</taxon>
        <taxon>Spermatophyta</taxon>
        <taxon>Magnoliopsida</taxon>
        <taxon>Liliopsida</taxon>
        <taxon>Poales</taxon>
        <taxon>Poaceae</taxon>
        <taxon>BOP clade</taxon>
        <taxon>Pooideae</taxon>
        <taxon>Stipodae</taxon>
        <taxon>Brachypodieae</taxon>
        <taxon>Brachypodium</taxon>
    </lineage>
</organism>
<keyword evidence="4" id="KW-1185">Reference proteome</keyword>
<reference evidence="3" key="3">
    <citation type="submission" date="2018-08" db="UniProtKB">
        <authorList>
            <consortium name="EnsemblPlants"/>
        </authorList>
    </citation>
    <scope>IDENTIFICATION</scope>
    <source>
        <strain evidence="3">cv. Bd21</strain>
    </source>
</reference>
<evidence type="ECO:0000313" key="3">
    <source>
        <dbReference type="EnsemblPlants" id="PNT69389"/>
    </source>
</evidence>
<proteinExistence type="predicted"/>
<name>A0A2K2D534_BRADI</name>
<gene>
    <name evidence="2" type="ORF">BRADI_3g54578v3</name>
</gene>
<protein>
    <submittedName>
        <fullName evidence="2 3">Uncharacterized protein</fullName>
    </submittedName>
</protein>
<dbReference type="Gramene" id="PNT69389">
    <property type="protein sequence ID" value="PNT69389"/>
    <property type="gene ID" value="BRADI_3g54578v3"/>
</dbReference>
<evidence type="ECO:0000313" key="2">
    <source>
        <dbReference type="EMBL" id="PNT69389.1"/>
    </source>
</evidence>
<dbReference type="InParanoid" id="A0A2K2D534"/>
<dbReference type="AlphaFoldDB" id="A0A2K2D534"/>